<dbReference type="NCBIfam" id="TIGR01049">
    <property type="entry name" value="rpsJ_bact"/>
    <property type="match status" value="1"/>
</dbReference>
<dbReference type="AlphaFoldDB" id="A0A1K0JSG6"/>
<evidence type="ECO:0000313" key="7">
    <source>
        <dbReference type="EMBL" id="QZA59266.1"/>
    </source>
</evidence>
<dbReference type="GO" id="GO:0005840">
    <property type="term" value="C:ribosome"/>
    <property type="evidence" value="ECO:0007669"/>
    <property type="project" value="UniProtKB-KW"/>
</dbReference>
<feature type="compositionally biased region" description="Basic and acidic residues" evidence="5">
    <location>
        <begin position="58"/>
        <end position="69"/>
    </location>
</feature>
<keyword evidence="3 4" id="KW-0687">Ribonucleoprotein</keyword>
<comment type="function">
    <text evidence="4">Involved in the binding of tRNA to the ribosomes.</text>
</comment>
<comment type="subunit">
    <text evidence="4">Part of the 30S ribosomal subunit.</text>
</comment>
<dbReference type="GO" id="GO:0006412">
    <property type="term" value="P:translation"/>
    <property type="evidence" value="ECO:0007669"/>
    <property type="project" value="UniProtKB-UniRule"/>
</dbReference>
<evidence type="ECO:0000259" key="6">
    <source>
        <dbReference type="SMART" id="SM01403"/>
    </source>
</evidence>
<dbReference type="InterPro" id="IPR001848">
    <property type="entry name" value="Ribosomal_uS10"/>
</dbReference>
<dbReference type="InterPro" id="IPR036838">
    <property type="entry name" value="Ribosomal_uS10_dom_sf"/>
</dbReference>
<organism evidence="8">
    <name type="scientific">Candidatus Rhabdochlamydia porcellionis</name>
    <dbReference type="NCBI Taxonomy" id="225148"/>
    <lineage>
        <taxon>Bacteria</taxon>
        <taxon>Pseudomonadati</taxon>
        <taxon>Chlamydiota</taxon>
        <taxon>Chlamydiia</taxon>
        <taxon>Parachlamydiales</taxon>
        <taxon>Candidatus Rhabdochlamydiaceae</taxon>
        <taxon>Candidatus Rhabdochlamydia</taxon>
    </lineage>
</organism>
<evidence type="ECO:0000256" key="4">
    <source>
        <dbReference type="HAMAP-Rule" id="MF_00508"/>
    </source>
</evidence>
<accession>A0A1K0JSG6</accession>
<dbReference type="GO" id="GO:1990904">
    <property type="term" value="C:ribonucleoprotein complex"/>
    <property type="evidence" value="ECO:0007669"/>
    <property type="project" value="UniProtKB-KW"/>
</dbReference>
<evidence type="ECO:0000256" key="3">
    <source>
        <dbReference type="ARBA" id="ARBA00023274"/>
    </source>
</evidence>
<dbReference type="EMBL" id="LT629159">
    <property type="protein sequence ID" value="SDA08636.1"/>
    <property type="molecule type" value="Genomic_DNA"/>
</dbReference>
<dbReference type="Proteomes" id="UP000822862">
    <property type="component" value="Chromosome"/>
</dbReference>
<evidence type="ECO:0000256" key="2">
    <source>
        <dbReference type="ARBA" id="ARBA00022980"/>
    </source>
</evidence>
<feature type="domain" description="Small ribosomal subunit protein uS10" evidence="6">
    <location>
        <begin position="10"/>
        <end position="104"/>
    </location>
</feature>
<dbReference type="GO" id="GO:0003735">
    <property type="term" value="F:structural constituent of ribosome"/>
    <property type="evidence" value="ECO:0007669"/>
    <property type="project" value="InterPro"/>
</dbReference>
<dbReference type="PRINTS" id="PR00971">
    <property type="entry name" value="RIBOSOMALS10"/>
</dbReference>
<evidence type="ECO:0000256" key="5">
    <source>
        <dbReference type="SAM" id="MobiDB-lite"/>
    </source>
</evidence>
<reference evidence="8" key="1">
    <citation type="submission" date="2016-09" db="EMBL/GenBank/DDBJ databases">
        <title>Marine chlamydiae encode flagella.</title>
        <authorList>
            <person name="Collingro A."/>
            <person name="Koestlbacher S."/>
            <person name="Mussmann M."/>
            <person name="Stepanauskas R."/>
            <person name="Hallam S."/>
            <person name="Horn M."/>
        </authorList>
    </citation>
    <scope>NUCLEOTIDE SEQUENCE</scope>
    <source>
        <strain evidence="8">15C</strain>
    </source>
</reference>
<feature type="region of interest" description="Disordered" evidence="5">
    <location>
        <begin position="42"/>
        <end position="69"/>
    </location>
</feature>
<dbReference type="GO" id="GO:0000049">
    <property type="term" value="F:tRNA binding"/>
    <property type="evidence" value="ECO:0007669"/>
    <property type="project" value="UniProtKB-UniRule"/>
</dbReference>
<dbReference type="InterPro" id="IPR027486">
    <property type="entry name" value="Ribosomal_uS10_dom"/>
</dbReference>
<reference evidence="7 9" key="3">
    <citation type="submission" date="2021-05" db="EMBL/GenBank/DDBJ databases">
        <title>Ecology and evolution of chlamydial symbionts of arthropods.</title>
        <authorList>
            <person name="Halter T."/>
            <person name="Sixt B.S."/>
            <person name="Toenshoff E.R."/>
            <person name="Koestlbacher S."/>
            <person name="Schulz F."/>
            <person name="Kostanjsek R."/>
            <person name="Collingro A."/>
            <person name="Hendrickx F."/>
            <person name="Horn M."/>
        </authorList>
    </citation>
    <scope>NUCLEOTIDE SEQUENCE [LARGE SCALE GENOMIC DNA]</scope>
    <source>
        <strain evidence="7 9">15C</strain>
    </source>
</reference>
<protein>
    <recommendedName>
        <fullName evidence="4">Small ribosomal subunit protein uS10</fullName>
    </recommendedName>
</protein>
<keyword evidence="9" id="KW-1185">Reference proteome</keyword>
<dbReference type="PANTHER" id="PTHR11700">
    <property type="entry name" value="30S RIBOSOMAL PROTEIN S10 FAMILY MEMBER"/>
    <property type="match status" value="1"/>
</dbReference>
<keyword evidence="2 4" id="KW-0689">Ribosomal protein</keyword>
<proteinExistence type="inferred from homology"/>
<name>A0A1K0JSG6_9BACT</name>
<evidence type="ECO:0000256" key="1">
    <source>
        <dbReference type="ARBA" id="ARBA00007102"/>
    </source>
</evidence>
<dbReference type="Gene3D" id="3.30.70.600">
    <property type="entry name" value="Ribosomal protein S10 domain"/>
    <property type="match status" value="1"/>
</dbReference>
<gene>
    <name evidence="4 8" type="primary">rpsJ</name>
    <name evidence="7" type="ORF">RHAB15C_0001152</name>
</gene>
<comment type="similarity">
    <text evidence="1 4">Belongs to the universal ribosomal protein uS10 family.</text>
</comment>
<dbReference type="NCBIfam" id="NF001861">
    <property type="entry name" value="PRK00596.1"/>
    <property type="match status" value="1"/>
</dbReference>
<dbReference type="SMART" id="SM01403">
    <property type="entry name" value="Ribosomal_S10"/>
    <property type="match status" value="1"/>
</dbReference>
<dbReference type="HAMAP" id="MF_00508">
    <property type="entry name" value="Ribosomal_uS10"/>
    <property type="match status" value="1"/>
</dbReference>
<dbReference type="SUPFAM" id="SSF54999">
    <property type="entry name" value="Ribosomal protein S10"/>
    <property type="match status" value="1"/>
</dbReference>
<dbReference type="Pfam" id="PF00338">
    <property type="entry name" value="Ribosomal_S10"/>
    <property type="match status" value="1"/>
</dbReference>
<sequence length="116" mass="12909">MAKKEKKKIRVRLKGYDQRKLDGAVIDIVETAKCTEARVAGPIPLPTKRQGNTVLRSPHGDRKSHEQFETRTCSRMLEILDPTPDTLDKLKVLPVAPGVHITVKQLSSKGKPTKST</sequence>
<reference evidence="7" key="2">
    <citation type="submission" date="2020-01" db="EMBL/GenBank/DDBJ databases">
        <authorList>
            <person name="Sixt B."/>
            <person name="Schulz F."/>
            <person name="Kostanjsek R."/>
            <person name="Koestlbacher S."/>
            <person name="Collingro A."/>
            <person name="Toenshoff E."/>
            <person name="Horn M."/>
        </authorList>
    </citation>
    <scope>NUCLEOTIDE SEQUENCE</scope>
    <source>
        <strain evidence="7">15C</strain>
    </source>
</reference>
<evidence type="ECO:0000313" key="9">
    <source>
        <dbReference type="Proteomes" id="UP000822862"/>
    </source>
</evidence>
<dbReference type="RefSeq" id="WP_194845224.1">
    <property type="nucleotide sequence ID" value="NZ_CP075585.1"/>
</dbReference>
<evidence type="ECO:0000313" key="8">
    <source>
        <dbReference type="EMBL" id="SDA08636.1"/>
    </source>
</evidence>
<dbReference type="EMBL" id="CP075585">
    <property type="protein sequence ID" value="QZA59266.1"/>
    <property type="molecule type" value="Genomic_DNA"/>
</dbReference>